<name>A0A9X3NP33_9ACTN</name>
<dbReference type="RefSeq" id="WP_270071344.1">
    <property type="nucleotide sequence ID" value="NZ_JAJAQC010000008.1"/>
</dbReference>
<comment type="caution">
    <text evidence="1">The sequence shown here is derived from an EMBL/GenBank/DDBJ whole genome shotgun (WGS) entry which is preliminary data.</text>
</comment>
<gene>
    <name evidence="1" type="ORF">LG943_06950</name>
</gene>
<reference evidence="1" key="1">
    <citation type="submission" date="2021-10" db="EMBL/GenBank/DDBJ databases">
        <title>Streptomonospora sp. nov., isolated from mangrove soil.</title>
        <authorList>
            <person name="Chen X."/>
            <person name="Ge X."/>
            <person name="Liu W."/>
        </authorList>
    </citation>
    <scope>NUCLEOTIDE SEQUENCE</scope>
    <source>
        <strain evidence="1">S1-112</strain>
    </source>
</reference>
<evidence type="ECO:0000313" key="1">
    <source>
        <dbReference type="EMBL" id="MDA0564065.1"/>
    </source>
</evidence>
<protein>
    <submittedName>
        <fullName evidence="1">Uncharacterized protein</fullName>
    </submittedName>
</protein>
<proteinExistence type="predicted"/>
<dbReference type="AlphaFoldDB" id="A0A9X3NP33"/>
<organism evidence="1 2">
    <name type="scientific">Streptomonospora mangrovi</name>
    <dbReference type="NCBI Taxonomy" id="2883123"/>
    <lineage>
        <taxon>Bacteria</taxon>
        <taxon>Bacillati</taxon>
        <taxon>Actinomycetota</taxon>
        <taxon>Actinomycetes</taxon>
        <taxon>Streptosporangiales</taxon>
        <taxon>Nocardiopsidaceae</taxon>
        <taxon>Streptomonospora</taxon>
    </lineage>
</organism>
<evidence type="ECO:0000313" key="2">
    <source>
        <dbReference type="Proteomes" id="UP001140076"/>
    </source>
</evidence>
<sequence>MRLPGRAALPADVRARMRLARGERVLAHTGAAEGALVATDRALHLPDGRAVPWEHVDRARWTEDAFTFVEEGRGEHRFAVAEPGRLAEVVYERVTATILVSRHVPLVSGAGSGTDPGADTAAAPGAAGRGFRLVARRPPGGSEVTWQVHMDEGVDPKDPHVAARVAPALAALREQMGV</sequence>
<accession>A0A9X3NP33</accession>
<dbReference type="Proteomes" id="UP001140076">
    <property type="component" value="Unassembled WGS sequence"/>
</dbReference>
<dbReference type="EMBL" id="JAJAQC010000008">
    <property type="protein sequence ID" value="MDA0564065.1"/>
    <property type="molecule type" value="Genomic_DNA"/>
</dbReference>
<keyword evidence="2" id="KW-1185">Reference proteome</keyword>